<dbReference type="EMBL" id="JBFDAA010000004">
    <property type="protein sequence ID" value="KAL1138041.1"/>
    <property type="molecule type" value="Genomic_DNA"/>
</dbReference>
<gene>
    <name evidence="2" type="ORF">AAG570_009736</name>
</gene>
<comment type="caution">
    <text evidence="2">The sequence shown here is derived from an EMBL/GenBank/DDBJ whole genome shotgun (WGS) entry which is preliminary data.</text>
</comment>
<feature type="region of interest" description="Disordered" evidence="1">
    <location>
        <begin position="99"/>
        <end position="122"/>
    </location>
</feature>
<organism evidence="2 3">
    <name type="scientific">Ranatra chinensis</name>
    <dbReference type="NCBI Taxonomy" id="642074"/>
    <lineage>
        <taxon>Eukaryota</taxon>
        <taxon>Metazoa</taxon>
        <taxon>Ecdysozoa</taxon>
        <taxon>Arthropoda</taxon>
        <taxon>Hexapoda</taxon>
        <taxon>Insecta</taxon>
        <taxon>Pterygota</taxon>
        <taxon>Neoptera</taxon>
        <taxon>Paraneoptera</taxon>
        <taxon>Hemiptera</taxon>
        <taxon>Heteroptera</taxon>
        <taxon>Panheteroptera</taxon>
        <taxon>Nepomorpha</taxon>
        <taxon>Nepidae</taxon>
        <taxon>Ranatrinae</taxon>
        <taxon>Ranatra</taxon>
    </lineage>
</organism>
<sequence>MIFLVGRKALKSIFRWDAVIRLVSENTPEVGCLRYGKAILGADVLAVVSTSGQQGVPPRSATIGALAIILCRDRKCCKPIGALVILTLSYKYHRGLRSRDSRERSPGTTAGAASEAGHGRRPRARLEELAESWTLEAVWRSRDRGSEDGPLRARDSGVPVIDAARCLVMSLRIPSADIRVRKAYAQK</sequence>
<evidence type="ECO:0000313" key="2">
    <source>
        <dbReference type="EMBL" id="KAL1138041.1"/>
    </source>
</evidence>
<name>A0ABD0YQ21_9HEMI</name>
<accession>A0ABD0YQ21</accession>
<evidence type="ECO:0000256" key="1">
    <source>
        <dbReference type="SAM" id="MobiDB-lite"/>
    </source>
</evidence>
<keyword evidence="3" id="KW-1185">Reference proteome</keyword>
<dbReference type="Proteomes" id="UP001558652">
    <property type="component" value="Unassembled WGS sequence"/>
</dbReference>
<protein>
    <submittedName>
        <fullName evidence="2">Uncharacterized protein</fullName>
    </submittedName>
</protein>
<evidence type="ECO:0000313" key="3">
    <source>
        <dbReference type="Proteomes" id="UP001558652"/>
    </source>
</evidence>
<proteinExistence type="predicted"/>
<dbReference type="AlphaFoldDB" id="A0ABD0YQ21"/>
<reference evidence="2 3" key="1">
    <citation type="submission" date="2024-07" db="EMBL/GenBank/DDBJ databases">
        <title>Chromosome-level genome assembly of the water stick insect Ranatra chinensis (Heteroptera: Nepidae).</title>
        <authorList>
            <person name="Liu X."/>
        </authorList>
    </citation>
    <scope>NUCLEOTIDE SEQUENCE [LARGE SCALE GENOMIC DNA]</scope>
    <source>
        <strain evidence="2">Cailab_2021Rc</strain>
        <tissue evidence="2">Muscle</tissue>
    </source>
</reference>